<dbReference type="InterPro" id="IPR011990">
    <property type="entry name" value="TPR-like_helical_dom_sf"/>
</dbReference>
<dbReference type="GO" id="GO:0003723">
    <property type="term" value="F:RNA binding"/>
    <property type="evidence" value="ECO:0007669"/>
    <property type="project" value="InterPro"/>
</dbReference>
<reference evidence="5" key="1">
    <citation type="submission" date="2021-03" db="EMBL/GenBank/DDBJ databases">
        <authorList>
            <consortium name="Genoscope - CEA"/>
            <person name="William W."/>
        </authorList>
    </citation>
    <scope>NUCLEOTIDE SEQUENCE</scope>
    <source>
        <strain evidence="5">Doubled-haploid Pahang</strain>
    </source>
</reference>
<dbReference type="FunFam" id="1.25.40.10:FF:000196">
    <property type="entry name" value="Pentatricopeptide repeat-containing protein At4g14850"/>
    <property type="match status" value="1"/>
</dbReference>
<proteinExistence type="inferred from homology"/>
<evidence type="ECO:0000256" key="3">
    <source>
        <dbReference type="PROSITE-ProRule" id="PRU00708"/>
    </source>
</evidence>
<keyword evidence="1" id="KW-0677">Repeat</keyword>
<comment type="similarity">
    <text evidence="2">Belongs to the PPR family. PCMP-E subfamily.</text>
</comment>
<dbReference type="InterPro" id="IPR002885">
    <property type="entry name" value="PPR_rpt"/>
</dbReference>
<dbReference type="EMBL" id="HG996467">
    <property type="protein sequence ID" value="CAG1860989.1"/>
    <property type="molecule type" value="Genomic_DNA"/>
</dbReference>
<evidence type="ECO:0000256" key="2">
    <source>
        <dbReference type="ARBA" id="ARBA00061659"/>
    </source>
</evidence>
<evidence type="ECO:0000259" key="4">
    <source>
        <dbReference type="Pfam" id="PF14432"/>
    </source>
</evidence>
<dbReference type="InterPro" id="IPR046848">
    <property type="entry name" value="E_motif"/>
</dbReference>
<dbReference type="PROSITE" id="PS51375">
    <property type="entry name" value="PPR"/>
    <property type="match status" value="7"/>
</dbReference>
<dbReference type="FunFam" id="1.25.40.10:FF:000090">
    <property type="entry name" value="Pentatricopeptide repeat-containing protein, chloroplastic"/>
    <property type="match status" value="1"/>
</dbReference>
<dbReference type="FunFam" id="1.25.40.10:FF:000158">
    <property type="entry name" value="pentatricopeptide repeat-containing protein At2g33680"/>
    <property type="match status" value="1"/>
</dbReference>
<feature type="repeat" description="PPR" evidence="3">
    <location>
        <begin position="74"/>
        <end position="108"/>
    </location>
</feature>
<feature type="domain" description="DYW" evidence="4">
    <location>
        <begin position="1003"/>
        <end position="1087"/>
    </location>
</feature>
<dbReference type="GO" id="GO:0008270">
    <property type="term" value="F:zinc ion binding"/>
    <property type="evidence" value="ECO:0007669"/>
    <property type="project" value="InterPro"/>
</dbReference>
<feature type="repeat" description="PPR" evidence="3">
    <location>
        <begin position="773"/>
        <end position="807"/>
    </location>
</feature>
<organism evidence="5">
    <name type="scientific">Musa acuminata subsp. malaccensis</name>
    <name type="common">Wild banana</name>
    <name type="synonym">Musa malaccensis</name>
    <dbReference type="NCBI Taxonomy" id="214687"/>
    <lineage>
        <taxon>Eukaryota</taxon>
        <taxon>Viridiplantae</taxon>
        <taxon>Streptophyta</taxon>
        <taxon>Embryophyta</taxon>
        <taxon>Tracheophyta</taxon>
        <taxon>Spermatophyta</taxon>
        <taxon>Magnoliopsida</taxon>
        <taxon>Liliopsida</taxon>
        <taxon>Zingiberales</taxon>
        <taxon>Musaceae</taxon>
        <taxon>Musa</taxon>
    </lineage>
</organism>
<dbReference type="InterPro" id="IPR046960">
    <property type="entry name" value="PPR_At4g14850-like_plant"/>
</dbReference>
<protein>
    <submittedName>
        <fullName evidence="5">(wild Malaysian banana) hypothetical protein</fullName>
    </submittedName>
</protein>
<dbReference type="GO" id="GO:0099402">
    <property type="term" value="P:plant organ development"/>
    <property type="evidence" value="ECO:0007669"/>
    <property type="project" value="UniProtKB-ARBA"/>
</dbReference>
<sequence>MLTPSARDEYSLSKFIKILAGIRSPKQFQAIHSFITKLGFSRFTVLVSGLIDLALKCGSLDDADKLFDDMPHKDVVAWTSMIIGHARHGQSDNSVSLFRAMLASGTAPNWYTFSGALAACSGIGVEALDYGKQIHAQVLKSSFLGPVDPVVYNGLLDMYSKCQCLLFARRLFGSMTVKGLVAWNSMMSGYLRCGQAEEALELLMLMVAYGMRPGDFTYAICVDACTALASIKQGLQLHASIIKSGFDSDLVIRNGLVDMYAKCGCIGSAKLVFEMMPSSDPVLWTTMISAFGKYGCVGEAIMMFEKMVELKIERDGITYLAVLSACSHGGLVGEGWRYFRLMFEEEGAAIAESEHYGCMVDLLCRSGCLEEALSFIEGMPLEPSIAVWSTLLNACRIYGNTKLGKLAACRLFKLDPEFQSNWVILSSIHAAESEWDKTRKLRESMKGENVKKEPGCSWIELGDGVHVFHTADRSLPQVLEILQTLEALNKDLIILHHFVRRLMLLDSAIICRLRGSSDLLTVAASHAALLKSGARTVSVFNHLINAYVRREAVPDAHKLFDEMTVPDVVSWTSLMAGYVHVARPDDALSLFHYMLNCEAQPNPFTYATAINACSRLADLALGRTIHARMETCGVRSDVVVSSALLDMYGKSNEVDDARKIFDDMIERNVVSWGSMISAYAQNARGHEALALFGEFLQASSSMSLVPNHFMFSSVVNACASVGRLGLGRSSHASIVCRGYDSNEVVAGALIDMYSKCGSIDYARKVFDHIECPSLVPYTSMIIAAAKYGLGNQSLELFDEMIAQGVKPNSITLLGVLHACNHCGLVDIGLLHLNSMRDRHGIAPSMRHYTSVVDMLARAGRLDEAHELSKQVKAEGDDALMIWSSLLSACRTFQRLDIAAEAGKKLAEFNRDVAGAYVAMSNAYVAVGQLESATRIWAEMSRRRIKKEPACSWVELKDVAYVFYTGEVSSAGPRQVELMELLKELERRMRERGYVGGGNGWGLDGVEEGEEGKGVMVGVHSERLALGFGLISTPKGITIRVMKNLRMCKDCHEAFKLISDIVERELVVRDLNRFHQFKNGSCTCRDYW</sequence>
<dbReference type="Pfam" id="PF01535">
    <property type="entry name" value="PPR"/>
    <property type="match status" value="8"/>
</dbReference>
<dbReference type="GO" id="GO:0009451">
    <property type="term" value="P:RNA modification"/>
    <property type="evidence" value="ECO:0007669"/>
    <property type="project" value="InterPro"/>
</dbReference>
<dbReference type="Gene3D" id="1.25.40.10">
    <property type="entry name" value="Tetratricopeptide repeat domain"/>
    <property type="match status" value="8"/>
</dbReference>
<dbReference type="NCBIfam" id="TIGR00756">
    <property type="entry name" value="PPR"/>
    <property type="match status" value="6"/>
</dbReference>
<dbReference type="SUPFAM" id="SSF48452">
    <property type="entry name" value="TPR-like"/>
    <property type="match status" value="1"/>
</dbReference>
<accession>A0A8D7B2C0</accession>
<dbReference type="FunFam" id="1.25.40.10:FF:000285">
    <property type="entry name" value="Pentatricopeptide repeat-containing protein, chloroplastic"/>
    <property type="match status" value="1"/>
</dbReference>
<dbReference type="AlphaFoldDB" id="A0A8D7B2C0"/>
<dbReference type="PANTHER" id="PTHR47926">
    <property type="entry name" value="PENTATRICOPEPTIDE REPEAT-CONTAINING PROTEIN"/>
    <property type="match status" value="1"/>
</dbReference>
<dbReference type="Pfam" id="PF20431">
    <property type="entry name" value="E_motif"/>
    <property type="match status" value="2"/>
</dbReference>
<gene>
    <name evidence="5" type="ORF">GSMUA_58830.1</name>
</gene>
<feature type="repeat" description="PPR" evidence="3">
    <location>
        <begin position="637"/>
        <end position="671"/>
    </location>
</feature>
<dbReference type="PANTHER" id="PTHR47926:SF449">
    <property type="entry name" value="PENTATRICOPEPTIDE REPEAT-CONTAINING PROTEIN"/>
    <property type="match status" value="1"/>
</dbReference>
<dbReference type="InterPro" id="IPR032867">
    <property type="entry name" value="DYW_dom"/>
</dbReference>
<dbReference type="Pfam" id="PF14432">
    <property type="entry name" value="DYW_deaminase"/>
    <property type="match status" value="1"/>
</dbReference>
<dbReference type="Pfam" id="PF13041">
    <property type="entry name" value="PPR_2"/>
    <property type="match status" value="4"/>
</dbReference>
<feature type="repeat" description="PPR" evidence="3">
    <location>
        <begin position="179"/>
        <end position="213"/>
    </location>
</feature>
<feature type="repeat" description="PPR" evidence="3">
    <location>
        <begin position="844"/>
        <end position="878"/>
    </location>
</feature>
<evidence type="ECO:0000256" key="1">
    <source>
        <dbReference type="ARBA" id="ARBA00022737"/>
    </source>
</evidence>
<feature type="repeat" description="PPR" evidence="3">
    <location>
        <begin position="567"/>
        <end position="601"/>
    </location>
</feature>
<evidence type="ECO:0000313" key="5">
    <source>
        <dbReference type="EMBL" id="CAG1860989.1"/>
    </source>
</evidence>
<name>A0A8D7B2C0_MUSAM</name>
<feature type="repeat" description="PPR" evidence="3">
    <location>
        <begin position="280"/>
        <end position="314"/>
    </location>
</feature>